<dbReference type="NCBIfam" id="TIGR00290">
    <property type="entry name" value="MJ0570_dom"/>
    <property type="match status" value="1"/>
</dbReference>
<reference evidence="2 3" key="1">
    <citation type="journal article" date="2007" name="Appl. Environ. Microbiol.">
        <title>Genome sequence of the cellulolytic gliding bacterium Cytophaga hutchinsonii.</title>
        <authorList>
            <person name="Xie G."/>
            <person name="Bruce D.C."/>
            <person name="Challacombe J.F."/>
            <person name="Chertkov O."/>
            <person name="Detter J.C."/>
            <person name="Gilna P."/>
            <person name="Han C.S."/>
            <person name="Lucas S."/>
            <person name="Misra M."/>
            <person name="Myers G.L."/>
            <person name="Richardson P."/>
            <person name="Tapia R."/>
            <person name="Thayer N."/>
            <person name="Thompson L.S."/>
            <person name="Brettin T.S."/>
            <person name="Henrissat B."/>
            <person name="Wilson D.B."/>
            <person name="McBride M.J."/>
        </authorList>
    </citation>
    <scope>NUCLEOTIDE SEQUENCE [LARGE SCALE GENOMIC DNA]</scope>
    <source>
        <strain evidence="3">ATCC 33406 / DSM 1761 / CIP 103989 / NBRC 15051 / NCIMB 9469 / D465</strain>
    </source>
</reference>
<dbReference type="InterPro" id="IPR030662">
    <property type="entry name" value="DPH6/MJ0570"/>
</dbReference>
<dbReference type="AlphaFoldDB" id="A0A6N4SRY3"/>
<protein>
    <recommendedName>
        <fullName evidence="1">Diphthamide synthase domain-containing protein</fullName>
    </recommendedName>
</protein>
<evidence type="ECO:0000259" key="1">
    <source>
        <dbReference type="Pfam" id="PF01902"/>
    </source>
</evidence>
<evidence type="ECO:0000313" key="3">
    <source>
        <dbReference type="Proteomes" id="UP000001822"/>
    </source>
</evidence>
<dbReference type="SUPFAM" id="SSF52402">
    <property type="entry name" value="Adenine nucleotide alpha hydrolases-like"/>
    <property type="match status" value="1"/>
</dbReference>
<keyword evidence="3" id="KW-1185">Reference proteome</keyword>
<dbReference type="Gene3D" id="3.40.50.620">
    <property type="entry name" value="HUPs"/>
    <property type="match status" value="1"/>
</dbReference>
<name>A0A6N4SRY3_CYTH3</name>
<gene>
    <name evidence="2" type="ordered locus">CHU_1767</name>
</gene>
<dbReference type="RefSeq" id="WP_011585151.1">
    <property type="nucleotide sequence ID" value="NC_008255.1"/>
</dbReference>
<feature type="domain" description="Diphthamide synthase" evidence="1">
    <location>
        <begin position="13"/>
        <end position="215"/>
    </location>
</feature>
<dbReference type="Gene3D" id="3.90.1490.10">
    <property type="entry name" value="putative n-type atp pyrophosphatase, domain 2"/>
    <property type="match status" value="1"/>
</dbReference>
<dbReference type="EMBL" id="CP000383">
    <property type="protein sequence ID" value="ABG59034.1"/>
    <property type="molecule type" value="Genomic_DNA"/>
</dbReference>
<dbReference type="InterPro" id="IPR014729">
    <property type="entry name" value="Rossmann-like_a/b/a_fold"/>
</dbReference>
<evidence type="ECO:0000313" key="2">
    <source>
        <dbReference type="EMBL" id="ABG59034.1"/>
    </source>
</evidence>
<accession>A0A6N4SRY3</accession>
<proteinExistence type="predicted"/>
<organism evidence="2 3">
    <name type="scientific">Cytophaga hutchinsonii (strain ATCC 33406 / DSM 1761 / CIP 103989 / NBRC 15051 / NCIMB 9469 / D465)</name>
    <dbReference type="NCBI Taxonomy" id="269798"/>
    <lineage>
        <taxon>Bacteria</taxon>
        <taxon>Pseudomonadati</taxon>
        <taxon>Bacteroidota</taxon>
        <taxon>Cytophagia</taxon>
        <taxon>Cytophagales</taxon>
        <taxon>Cytophagaceae</taxon>
        <taxon>Cytophaga</taxon>
    </lineage>
</organism>
<sequence length="244" mass="27790">MGLKSNSAILPKALFCWSGGKDSAYCLHKVLLEKQFDVCYLLTTVNDTFKRISMHGVRETLLDKQTESIGIPCIKIRIKEGTNSEYEQLMETTLLKAKEEGITHVIFGDIFLEDLRTYRENNLDKVGLQAVFPLWKMDTGILIRDFIRKKFKTILCCINDGYLDETWAGREIDAVFIAQLPGHVDPCGENGEYHTFCYDGPLFQKAITVSTGEKIYKPLDYSLDDVCQSTVPTKGFWYCDLIPD</sequence>
<dbReference type="Pfam" id="PF01902">
    <property type="entry name" value="Diphthami_syn_2"/>
    <property type="match status" value="1"/>
</dbReference>
<dbReference type="Proteomes" id="UP000001822">
    <property type="component" value="Chromosome"/>
</dbReference>
<dbReference type="KEGG" id="chu:CHU_1767"/>
<dbReference type="CDD" id="cd01994">
    <property type="entry name" value="AANH_PF0828-like"/>
    <property type="match status" value="1"/>
</dbReference>
<dbReference type="InterPro" id="IPR002761">
    <property type="entry name" value="Diphthami_syn_dom"/>
</dbReference>
<dbReference type="PIRSF" id="PIRSF039123">
    <property type="entry name" value="Diphthamide_synthase"/>
    <property type="match status" value="1"/>
</dbReference>
<dbReference type="OrthoDB" id="3572539at2"/>